<name>A0ABQ9VZA3_SAGOE</name>
<gene>
    <name evidence="2" type="ORF">P7K49_008985</name>
</gene>
<dbReference type="Proteomes" id="UP001266305">
    <property type="component" value="Unassembled WGS sequence"/>
</dbReference>
<evidence type="ECO:0000256" key="1">
    <source>
        <dbReference type="SAM" id="MobiDB-lite"/>
    </source>
</evidence>
<proteinExistence type="predicted"/>
<accession>A0ABQ9VZA3</accession>
<feature type="region of interest" description="Disordered" evidence="1">
    <location>
        <begin position="1"/>
        <end position="73"/>
    </location>
</feature>
<evidence type="ECO:0000313" key="2">
    <source>
        <dbReference type="EMBL" id="KAK2114719.1"/>
    </source>
</evidence>
<comment type="caution">
    <text evidence="2">The sequence shown here is derived from an EMBL/GenBank/DDBJ whole genome shotgun (WGS) entry which is preliminary data.</text>
</comment>
<dbReference type="EMBL" id="JASSZA010000004">
    <property type="protein sequence ID" value="KAK2114719.1"/>
    <property type="molecule type" value="Genomic_DNA"/>
</dbReference>
<keyword evidence="3" id="KW-1185">Reference proteome</keyword>
<organism evidence="2 3">
    <name type="scientific">Saguinus oedipus</name>
    <name type="common">Cotton-top tamarin</name>
    <name type="synonym">Oedipomidas oedipus</name>
    <dbReference type="NCBI Taxonomy" id="9490"/>
    <lineage>
        <taxon>Eukaryota</taxon>
        <taxon>Metazoa</taxon>
        <taxon>Chordata</taxon>
        <taxon>Craniata</taxon>
        <taxon>Vertebrata</taxon>
        <taxon>Euteleostomi</taxon>
        <taxon>Mammalia</taxon>
        <taxon>Eutheria</taxon>
        <taxon>Euarchontoglires</taxon>
        <taxon>Primates</taxon>
        <taxon>Haplorrhini</taxon>
        <taxon>Platyrrhini</taxon>
        <taxon>Cebidae</taxon>
        <taxon>Callitrichinae</taxon>
        <taxon>Saguinus</taxon>
    </lineage>
</organism>
<feature type="compositionally biased region" description="Basic and acidic residues" evidence="1">
    <location>
        <begin position="27"/>
        <end position="53"/>
    </location>
</feature>
<evidence type="ECO:0000313" key="3">
    <source>
        <dbReference type="Proteomes" id="UP001266305"/>
    </source>
</evidence>
<reference evidence="2 3" key="1">
    <citation type="submission" date="2023-05" db="EMBL/GenBank/DDBJ databases">
        <title>B98-5 Cell Line De Novo Hybrid Assembly: An Optical Mapping Approach.</title>
        <authorList>
            <person name="Kananen K."/>
            <person name="Auerbach J.A."/>
            <person name="Kautto E."/>
            <person name="Blachly J.S."/>
        </authorList>
    </citation>
    <scope>NUCLEOTIDE SEQUENCE [LARGE SCALE GENOMIC DNA]</scope>
    <source>
        <strain evidence="2">B95-8</strain>
        <tissue evidence="2">Cell line</tissue>
    </source>
</reference>
<protein>
    <submittedName>
        <fullName evidence="2">Uncharacterized protein</fullName>
    </submittedName>
</protein>
<sequence length="73" mass="8048">MMPGKTAMDLTDRDDAGSDGGEDEPCREDGQPGSHREEMELRRQIQRQEEERQGLFPDQAGSGQGSTSHVKST</sequence>